<dbReference type="PANTHER" id="PTHR14084">
    <property type="entry name" value="KYNURENINASE"/>
    <property type="match status" value="1"/>
</dbReference>
<dbReference type="NCBIfam" id="TIGR01814">
    <property type="entry name" value="kynureninase"/>
    <property type="match status" value="1"/>
</dbReference>
<evidence type="ECO:0000256" key="5">
    <source>
        <dbReference type="NCBIfam" id="TIGR01814"/>
    </source>
</evidence>
<evidence type="ECO:0000256" key="6">
    <source>
        <dbReference type="PIRNR" id="PIRNR038800"/>
    </source>
</evidence>
<comment type="function">
    <text evidence="4 6">Catalyzes the cleavage of L-kynurenine (L-Kyn) and L-3-hydroxykynurenine (L-3OHKyn) into anthranilic acid (AA) and 3-hydroxyanthranilic acid (3-OHAA), respectively.</text>
</comment>
<comment type="cofactor">
    <cofactor evidence="4 6">
        <name>pyridoxal 5'-phosphate</name>
        <dbReference type="ChEBI" id="CHEBI:597326"/>
    </cofactor>
</comment>
<feature type="binding site" evidence="4">
    <location>
        <position position="107"/>
    </location>
    <ligand>
        <name>pyridoxal 5'-phosphate</name>
        <dbReference type="ChEBI" id="CHEBI:597326"/>
    </ligand>
</feature>
<dbReference type="InterPro" id="IPR015424">
    <property type="entry name" value="PyrdxlP-dep_Trfase"/>
</dbReference>
<organism evidence="7 8">
    <name type="scientific">[Mycobacterium] crassicus</name>
    <dbReference type="NCBI Taxonomy" id="2872309"/>
    <lineage>
        <taxon>Bacteria</taxon>
        <taxon>Bacillati</taxon>
        <taxon>Actinomycetota</taxon>
        <taxon>Actinomycetes</taxon>
        <taxon>Mycobacteriales</taxon>
        <taxon>Mycobacteriaceae</taxon>
        <taxon>Mycolicibacter</taxon>
    </lineage>
</organism>
<feature type="binding site" evidence="4">
    <location>
        <begin position="134"/>
        <end position="137"/>
    </location>
    <ligand>
        <name>pyridoxal 5'-phosphate</name>
        <dbReference type="ChEBI" id="CHEBI:597326"/>
    </ligand>
</feature>
<feature type="binding site" evidence="4">
    <location>
        <position position="260"/>
    </location>
    <ligand>
        <name>pyridoxal 5'-phosphate</name>
        <dbReference type="ChEBI" id="CHEBI:597326"/>
    </ligand>
</feature>
<dbReference type="SUPFAM" id="SSF53383">
    <property type="entry name" value="PLP-dependent transferases"/>
    <property type="match status" value="1"/>
</dbReference>
<comment type="subunit">
    <text evidence="4 6">Homodimer.</text>
</comment>
<evidence type="ECO:0000313" key="7">
    <source>
        <dbReference type="EMBL" id="MEB3022995.1"/>
    </source>
</evidence>
<feature type="modified residue" description="N6-(pyridoxal phosphate)lysine" evidence="4">
    <location>
        <position position="231"/>
    </location>
</feature>
<comment type="pathway">
    <text evidence="4 6">Cofactor biosynthesis; NAD(+) biosynthesis; quinolinate from L-kynurenine: step 2/3.</text>
</comment>
<feature type="binding site" evidence="4">
    <location>
        <position position="230"/>
    </location>
    <ligand>
        <name>pyridoxal 5'-phosphate</name>
        <dbReference type="ChEBI" id="CHEBI:597326"/>
    </ligand>
</feature>
<dbReference type="InterPro" id="IPR010111">
    <property type="entry name" value="Kynureninase"/>
</dbReference>
<dbReference type="PANTHER" id="PTHR14084:SF0">
    <property type="entry name" value="KYNURENINASE"/>
    <property type="match status" value="1"/>
</dbReference>
<feature type="binding site" evidence="4">
    <location>
        <position position="208"/>
    </location>
    <ligand>
        <name>pyridoxal 5'-phosphate</name>
        <dbReference type="ChEBI" id="CHEBI:597326"/>
    </ligand>
</feature>
<evidence type="ECO:0000256" key="3">
    <source>
        <dbReference type="ARBA" id="ARBA00022898"/>
    </source>
</evidence>
<dbReference type="RefSeq" id="WP_329780259.1">
    <property type="nucleotide sequence ID" value="NZ_JAYJJR010000013.1"/>
</dbReference>
<sequence length="405" mass="44052">MPGREAYAANRLTRNDFRGLDADDPLNGARGEFDLPDETIYLDGNSLGAMPRTAADRLAGIARNWRRDLNRGWSEHGWLDAPLLLGDKIAQLIGADAGEVAAGDSTSVNLFKLLAAALRLRPGRSTILTEDPNFPSDLYIARAVERMVGGEVHVKSVPRDDLTNAIDDDTAVLMLTQADFRTGYLHDMAALSRIAGERGALSLWDLSHTAGVYPVNLNSCGADLAVGCGYKYLNGGPGAPAYLFVARRHHDTLEQPLAGWLGHEKPFLFETQYRPAAGVARTICGTPSVFGLATLEAGVDIQLKHDIDEIRRKSTALTRLFMRLIDQECAADGFGIITPILDEHRGSQVSLAHPDAEQLIAGLADHGVIGDFRAPNILRFGFAPLYVRYTDVWEAVARLKEATRG</sequence>
<feature type="binding site" evidence="4">
    <location>
        <position position="286"/>
    </location>
    <ligand>
        <name>pyridoxal 5'-phosphate</name>
        <dbReference type="ChEBI" id="CHEBI:597326"/>
    </ligand>
</feature>
<dbReference type="Pfam" id="PF22580">
    <property type="entry name" value="KYNU_C"/>
    <property type="match status" value="1"/>
</dbReference>
<accession>A0ABU5XL34</accession>
<gene>
    <name evidence="4 7" type="primary">kynU</name>
    <name evidence="7" type="ORF">K6T79_18290</name>
</gene>
<comment type="caution">
    <text evidence="7">The sequence shown here is derived from an EMBL/GenBank/DDBJ whole genome shotgun (WGS) entry which is preliminary data.</text>
</comment>
<evidence type="ECO:0000256" key="4">
    <source>
        <dbReference type="HAMAP-Rule" id="MF_01970"/>
    </source>
</evidence>
<reference evidence="7 8" key="1">
    <citation type="submission" date="2023-12" db="EMBL/GenBank/DDBJ databases">
        <title>Description of new species of Mycobacterium terrae complex isolated from sewage at the Sao Paulo Zoological Park Foundation in Brazil.</title>
        <authorList>
            <person name="Romagnoli C.L."/>
            <person name="Conceicao E.C."/>
            <person name="Machado E."/>
            <person name="Barreto L.B.P.F."/>
            <person name="Sharma A."/>
            <person name="Silva N.M."/>
            <person name="Marques L.E."/>
            <person name="Juliana M.A."/>
            <person name="Lourenco M.C.S."/>
            <person name="Digiampietri L.A."/>
            <person name="Suffys P.N."/>
            <person name="Viana-Niero C."/>
        </authorList>
    </citation>
    <scope>NUCLEOTIDE SEQUENCE [LARGE SCALE GENOMIC DNA]</scope>
    <source>
        <strain evidence="7 8">MYC098</strain>
    </source>
</reference>
<evidence type="ECO:0000256" key="1">
    <source>
        <dbReference type="ARBA" id="ARBA00022642"/>
    </source>
</evidence>
<dbReference type="HAMAP" id="MF_01970">
    <property type="entry name" value="Kynureninase"/>
    <property type="match status" value="1"/>
</dbReference>
<keyword evidence="8" id="KW-1185">Reference proteome</keyword>
<name>A0ABU5XL34_9MYCO</name>
<evidence type="ECO:0000313" key="8">
    <source>
        <dbReference type="Proteomes" id="UP001299596"/>
    </source>
</evidence>
<comment type="catalytic activity">
    <reaction evidence="4 6">
        <text>L-kynurenine + H2O = anthranilate + L-alanine + H(+)</text>
        <dbReference type="Rhea" id="RHEA:16813"/>
        <dbReference type="ChEBI" id="CHEBI:15377"/>
        <dbReference type="ChEBI" id="CHEBI:15378"/>
        <dbReference type="ChEBI" id="CHEBI:16567"/>
        <dbReference type="ChEBI" id="CHEBI:57959"/>
        <dbReference type="ChEBI" id="CHEBI:57972"/>
        <dbReference type="EC" id="3.7.1.3"/>
    </reaction>
</comment>
<evidence type="ECO:0000256" key="2">
    <source>
        <dbReference type="ARBA" id="ARBA00022801"/>
    </source>
</evidence>
<proteinExistence type="inferred from homology"/>
<feature type="binding site" evidence="4">
    <location>
        <position position="205"/>
    </location>
    <ligand>
        <name>pyridoxal 5'-phosphate</name>
        <dbReference type="ChEBI" id="CHEBI:597326"/>
    </ligand>
</feature>
<keyword evidence="2 4" id="KW-0378">Hydrolase</keyword>
<comment type="pathway">
    <text evidence="4 6">Amino-acid degradation; L-kynurenine degradation; L-alanine and anthranilate from L-kynurenine: step 1/1.</text>
</comment>
<dbReference type="InterPro" id="IPR015421">
    <property type="entry name" value="PyrdxlP-dep_Trfase_major"/>
</dbReference>
<feature type="binding site" evidence="4">
    <location>
        <position position="106"/>
    </location>
    <ligand>
        <name>pyridoxal 5'-phosphate</name>
        <dbReference type="ChEBI" id="CHEBI:597326"/>
    </ligand>
</feature>
<dbReference type="EMBL" id="JAYJJR010000013">
    <property type="protein sequence ID" value="MEB3022995.1"/>
    <property type="molecule type" value="Genomic_DNA"/>
</dbReference>
<feature type="binding site" evidence="4">
    <location>
        <position position="176"/>
    </location>
    <ligand>
        <name>pyridoxal 5'-phosphate</name>
        <dbReference type="ChEBI" id="CHEBI:597326"/>
    </ligand>
</feature>
<dbReference type="GO" id="GO:0030429">
    <property type="term" value="F:kynureninase activity"/>
    <property type="evidence" value="ECO:0007669"/>
    <property type="project" value="UniProtKB-EC"/>
</dbReference>
<dbReference type="PIRSF" id="PIRSF038800">
    <property type="entry name" value="KYNU"/>
    <property type="match status" value="1"/>
</dbReference>
<keyword evidence="1 4" id="KW-0662">Pyridine nucleotide biosynthesis</keyword>
<keyword evidence="3 4" id="KW-0663">Pyridoxal phosphate</keyword>
<dbReference type="Proteomes" id="UP001299596">
    <property type="component" value="Unassembled WGS sequence"/>
</dbReference>
<dbReference type="Gene3D" id="3.40.640.10">
    <property type="entry name" value="Type I PLP-dependent aspartate aminotransferase-like (Major domain)"/>
    <property type="match status" value="1"/>
</dbReference>
<dbReference type="InterPro" id="IPR015422">
    <property type="entry name" value="PyrdxlP-dep_Trfase_small"/>
</dbReference>
<comment type="similarity">
    <text evidence="4 6">Belongs to the kynureninase family.</text>
</comment>
<protein>
    <recommendedName>
        <fullName evidence="4 5">Kynureninase</fullName>
        <ecNumber evidence="4 5">3.7.1.3</ecNumber>
    </recommendedName>
    <alternativeName>
        <fullName evidence="4">L-kynurenine hydrolase</fullName>
    </alternativeName>
</protein>
<dbReference type="Gene3D" id="3.90.1150.10">
    <property type="entry name" value="Aspartate Aminotransferase, domain 1"/>
    <property type="match status" value="1"/>
</dbReference>
<comment type="catalytic activity">
    <reaction evidence="6">
        <text>3-hydroxy-L-kynurenine + H2O = 3-hydroxyanthranilate + L-alanine + H(+)</text>
        <dbReference type="Rhea" id="RHEA:25143"/>
        <dbReference type="ChEBI" id="CHEBI:15377"/>
        <dbReference type="ChEBI" id="CHEBI:15378"/>
        <dbReference type="ChEBI" id="CHEBI:36559"/>
        <dbReference type="ChEBI" id="CHEBI:57972"/>
        <dbReference type="ChEBI" id="CHEBI:58125"/>
        <dbReference type="EC" id="3.7.1.3"/>
    </reaction>
</comment>
<dbReference type="EC" id="3.7.1.3" evidence="4 5"/>